<sequence>MAEGLMYKHLIKFTNVNDQFKSDFSSESQKPKKGWKQRRVPQKSSIFVQNNMKGASEDLTKNVLPTLRIDSLSEVIMNDQLILAIGSKLRSNHKQPHSIANISSKMRDMAKLVETMKRLCTQIQGLKDCLQSKNVKLLLRAVQIISELDEETGTVGIPSMPGRIKGSINVALETIKNDIRCDPNLSFDLKKEFLFDYQTT</sequence>
<dbReference type="EMBL" id="OU963869">
    <property type="protein sequence ID" value="CAH0394049.1"/>
    <property type="molecule type" value="Genomic_DNA"/>
</dbReference>
<keyword evidence="3" id="KW-1185">Reference proteome</keyword>
<evidence type="ECO:0000256" key="1">
    <source>
        <dbReference type="SAM" id="MobiDB-lite"/>
    </source>
</evidence>
<accession>A0A9P0F8E1</accession>
<dbReference type="Proteomes" id="UP001152759">
    <property type="component" value="Chromosome 8"/>
</dbReference>
<dbReference type="AlphaFoldDB" id="A0A9P0F8E1"/>
<name>A0A9P0F8E1_BEMTA</name>
<reference evidence="2" key="1">
    <citation type="submission" date="2021-12" db="EMBL/GenBank/DDBJ databases">
        <authorList>
            <person name="King R."/>
        </authorList>
    </citation>
    <scope>NUCLEOTIDE SEQUENCE</scope>
</reference>
<feature type="compositionally biased region" description="Basic residues" evidence="1">
    <location>
        <begin position="31"/>
        <end position="41"/>
    </location>
</feature>
<dbReference type="PANTHER" id="PTHR33480:SF1">
    <property type="entry name" value="TYR RECOMBINASE DOMAIN-CONTAINING PROTEIN"/>
    <property type="match status" value="1"/>
</dbReference>
<evidence type="ECO:0000313" key="3">
    <source>
        <dbReference type="Proteomes" id="UP001152759"/>
    </source>
</evidence>
<organism evidence="2 3">
    <name type="scientific">Bemisia tabaci</name>
    <name type="common">Sweetpotato whitefly</name>
    <name type="synonym">Aleurodes tabaci</name>
    <dbReference type="NCBI Taxonomy" id="7038"/>
    <lineage>
        <taxon>Eukaryota</taxon>
        <taxon>Metazoa</taxon>
        <taxon>Ecdysozoa</taxon>
        <taxon>Arthropoda</taxon>
        <taxon>Hexapoda</taxon>
        <taxon>Insecta</taxon>
        <taxon>Pterygota</taxon>
        <taxon>Neoptera</taxon>
        <taxon>Paraneoptera</taxon>
        <taxon>Hemiptera</taxon>
        <taxon>Sternorrhyncha</taxon>
        <taxon>Aleyrodoidea</taxon>
        <taxon>Aleyrodidae</taxon>
        <taxon>Aleyrodinae</taxon>
        <taxon>Bemisia</taxon>
    </lineage>
</organism>
<proteinExistence type="predicted"/>
<gene>
    <name evidence="2" type="ORF">BEMITA_LOCUS12391</name>
</gene>
<dbReference type="PANTHER" id="PTHR33480">
    <property type="entry name" value="SET DOMAIN-CONTAINING PROTEIN-RELATED"/>
    <property type="match status" value="1"/>
</dbReference>
<feature type="region of interest" description="Disordered" evidence="1">
    <location>
        <begin position="22"/>
        <end position="41"/>
    </location>
</feature>
<evidence type="ECO:0000313" key="2">
    <source>
        <dbReference type="EMBL" id="CAH0394049.1"/>
    </source>
</evidence>
<protein>
    <submittedName>
        <fullName evidence="2">Uncharacterized protein</fullName>
    </submittedName>
</protein>